<keyword evidence="5" id="KW-0808">Transferase</keyword>
<dbReference type="HAMAP" id="MF_00376">
    <property type="entry name" value="Dephospho_CoA_kinase"/>
    <property type="match status" value="1"/>
</dbReference>
<dbReference type="GO" id="GO:0015937">
    <property type="term" value="P:coenzyme A biosynthetic process"/>
    <property type="evidence" value="ECO:0007669"/>
    <property type="project" value="UniProtKB-UniRule"/>
</dbReference>
<evidence type="ECO:0000256" key="4">
    <source>
        <dbReference type="ARBA" id="ARBA00022993"/>
    </source>
</evidence>
<dbReference type="PANTHER" id="PTHR10695">
    <property type="entry name" value="DEPHOSPHO-COA KINASE-RELATED"/>
    <property type="match status" value="1"/>
</dbReference>
<feature type="binding site" evidence="5">
    <location>
        <begin position="14"/>
        <end position="19"/>
    </location>
    <ligand>
        <name>ATP</name>
        <dbReference type="ChEBI" id="CHEBI:30616"/>
    </ligand>
</feature>
<keyword evidence="4 5" id="KW-0173">Coenzyme A biosynthesis</keyword>
<keyword evidence="5 7" id="KW-0418">Kinase</keyword>
<keyword evidence="2 5" id="KW-0547">Nucleotide-binding</keyword>
<evidence type="ECO:0000256" key="2">
    <source>
        <dbReference type="ARBA" id="ARBA00022741"/>
    </source>
</evidence>
<dbReference type="CDD" id="cd02022">
    <property type="entry name" value="DPCK"/>
    <property type="match status" value="1"/>
</dbReference>
<dbReference type="PANTHER" id="PTHR10695:SF46">
    <property type="entry name" value="BIFUNCTIONAL COENZYME A SYNTHASE-RELATED"/>
    <property type="match status" value="1"/>
</dbReference>
<dbReference type="EMBL" id="FOQO01000001">
    <property type="protein sequence ID" value="SFH85917.1"/>
    <property type="molecule type" value="Genomic_DNA"/>
</dbReference>
<evidence type="ECO:0000256" key="3">
    <source>
        <dbReference type="ARBA" id="ARBA00022840"/>
    </source>
</evidence>
<keyword evidence="3 5" id="KW-0067">ATP-binding</keyword>
<dbReference type="InterPro" id="IPR001977">
    <property type="entry name" value="Depp_CoAkinase"/>
</dbReference>
<comment type="similarity">
    <text evidence="1 5">Belongs to the CoaE family.</text>
</comment>
<reference evidence="7 8" key="1">
    <citation type="submission" date="2016-10" db="EMBL/GenBank/DDBJ databases">
        <authorList>
            <person name="de Groot N.N."/>
        </authorList>
    </citation>
    <scope>NUCLEOTIDE SEQUENCE [LARGE SCALE GENOMIC DNA]</scope>
    <source>
        <strain evidence="7 8">RK1</strain>
    </source>
</reference>
<keyword evidence="8" id="KW-1185">Reference proteome</keyword>
<dbReference type="AlphaFoldDB" id="A0A1I3DGQ1"/>
<dbReference type="PROSITE" id="PS51219">
    <property type="entry name" value="DPCK"/>
    <property type="match status" value="1"/>
</dbReference>
<comment type="function">
    <text evidence="5">Catalyzes the phosphorylation of the 3'-hydroxyl group of dephosphocoenzyme A to form coenzyme A.</text>
</comment>
<organism evidence="7 8">
    <name type="scientific">Parapedobacter indicus</name>
    <dbReference type="NCBI Taxonomy" id="1477437"/>
    <lineage>
        <taxon>Bacteria</taxon>
        <taxon>Pseudomonadati</taxon>
        <taxon>Bacteroidota</taxon>
        <taxon>Sphingobacteriia</taxon>
        <taxon>Sphingobacteriales</taxon>
        <taxon>Sphingobacteriaceae</taxon>
        <taxon>Parapedobacter</taxon>
    </lineage>
</organism>
<keyword evidence="5" id="KW-0963">Cytoplasm</keyword>
<dbReference type="NCBIfam" id="TIGR00152">
    <property type="entry name" value="dephospho-CoA kinase"/>
    <property type="match status" value="1"/>
</dbReference>
<dbReference type="GO" id="GO:0005737">
    <property type="term" value="C:cytoplasm"/>
    <property type="evidence" value="ECO:0007669"/>
    <property type="project" value="UniProtKB-SubCell"/>
</dbReference>
<dbReference type="Gene3D" id="3.40.50.300">
    <property type="entry name" value="P-loop containing nucleotide triphosphate hydrolases"/>
    <property type="match status" value="1"/>
</dbReference>
<evidence type="ECO:0000256" key="6">
    <source>
        <dbReference type="NCBIfam" id="TIGR00152"/>
    </source>
</evidence>
<dbReference type="GO" id="GO:0005524">
    <property type="term" value="F:ATP binding"/>
    <property type="evidence" value="ECO:0007669"/>
    <property type="project" value="UniProtKB-UniRule"/>
</dbReference>
<dbReference type="Proteomes" id="UP000198670">
    <property type="component" value="Unassembled WGS sequence"/>
</dbReference>
<dbReference type="STRING" id="1477437.SAMN05444682_101458"/>
<dbReference type="SUPFAM" id="SSF52540">
    <property type="entry name" value="P-loop containing nucleoside triphosphate hydrolases"/>
    <property type="match status" value="1"/>
</dbReference>
<dbReference type="GO" id="GO:0004140">
    <property type="term" value="F:dephospho-CoA kinase activity"/>
    <property type="evidence" value="ECO:0007669"/>
    <property type="project" value="UniProtKB-UniRule"/>
</dbReference>
<comment type="subcellular location">
    <subcellularLocation>
        <location evidence="5">Cytoplasm</location>
    </subcellularLocation>
</comment>
<evidence type="ECO:0000256" key="5">
    <source>
        <dbReference type="HAMAP-Rule" id="MF_00376"/>
    </source>
</evidence>
<dbReference type="EC" id="2.7.1.24" evidence="5 6"/>
<proteinExistence type="inferred from homology"/>
<accession>A0A1I3DGQ1</accession>
<comment type="catalytic activity">
    <reaction evidence="5">
        <text>3'-dephospho-CoA + ATP = ADP + CoA + H(+)</text>
        <dbReference type="Rhea" id="RHEA:18245"/>
        <dbReference type="ChEBI" id="CHEBI:15378"/>
        <dbReference type="ChEBI" id="CHEBI:30616"/>
        <dbReference type="ChEBI" id="CHEBI:57287"/>
        <dbReference type="ChEBI" id="CHEBI:57328"/>
        <dbReference type="ChEBI" id="CHEBI:456216"/>
        <dbReference type="EC" id="2.7.1.24"/>
    </reaction>
</comment>
<evidence type="ECO:0000313" key="7">
    <source>
        <dbReference type="EMBL" id="SFH85917.1"/>
    </source>
</evidence>
<sequence>MSAQVKIGVTGGIGSGKSVICRIFNVLGIPVFDADTEAKRLMTHNTALVDAIRAEFGDRAYHPDGTLNRAYLAGQVFNNEERLKKLNALVHPVAIRAGEEWVMRQEAPYTIKEAALLFESGSFKLNDYTILVTAPLSLRIERVMKRDGITAEQVKARMERQWPEEEKRRLADFVIVNDGVQALIPQVLELDKRFRSGQP</sequence>
<comment type="pathway">
    <text evidence="5">Cofactor biosynthesis; coenzyme A biosynthesis; CoA from (R)-pantothenate: step 5/5.</text>
</comment>
<dbReference type="UniPathway" id="UPA00241">
    <property type="reaction ID" value="UER00356"/>
</dbReference>
<evidence type="ECO:0000256" key="1">
    <source>
        <dbReference type="ARBA" id="ARBA00009018"/>
    </source>
</evidence>
<evidence type="ECO:0000313" key="8">
    <source>
        <dbReference type="Proteomes" id="UP000198670"/>
    </source>
</evidence>
<protein>
    <recommendedName>
        <fullName evidence="5 6">Dephospho-CoA kinase</fullName>
        <ecNumber evidence="5 6">2.7.1.24</ecNumber>
    </recommendedName>
    <alternativeName>
        <fullName evidence="5">Dephosphocoenzyme A kinase</fullName>
    </alternativeName>
</protein>
<dbReference type="OrthoDB" id="9812943at2"/>
<name>A0A1I3DGQ1_9SPHI</name>
<dbReference type="Pfam" id="PF01121">
    <property type="entry name" value="CoaE"/>
    <property type="match status" value="1"/>
</dbReference>
<dbReference type="RefSeq" id="WP_090623616.1">
    <property type="nucleotide sequence ID" value="NZ_FOQO01000001.1"/>
</dbReference>
<dbReference type="InterPro" id="IPR027417">
    <property type="entry name" value="P-loop_NTPase"/>
</dbReference>
<gene>
    <name evidence="5" type="primary">coaE</name>
    <name evidence="7" type="ORF">SAMN05444682_101458</name>
</gene>